<accession>A0ABQ3VN44</accession>
<dbReference type="Proteomes" id="UP000635565">
    <property type="component" value="Unassembled WGS sequence"/>
</dbReference>
<evidence type="ECO:0000313" key="2">
    <source>
        <dbReference type="Proteomes" id="UP000635565"/>
    </source>
</evidence>
<proteinExistence type="predicted"/>
<dbReference type="EMBL" id="BNJJ01000016">
    <property type="protein sequence ID" value="GHO87223.1"/>
    <property type="molecule type" value="Genomic_DNA"/>
</dbReference>
<keyword evidence="2" id="KW-1185">Reference proteome</keyword>
<evidence type="ECO:0000313" key="1">
    <source>
        <dbReference type="EMBL" id="GHO87223.1"/>
    </source>
</evidence>
<name>A0ABQ3VN44_9CHLR</name>
<reference evidence="1 2" key="1">
    <citation type="journal article" date="2021" name="Int. J. Syst. Evol. Microbiol.">
        <title>Reticulibacter mediterranei gen. nov., sp. nov., within the new family Reticulibacteraceae fam. nov., and Ktedonospora formicarum gen. nov., sp. nov., Ktedonobacter robiniae sp. nov., Dictyobacter formicarum sp. nov. and Dictyobacter arantiisoli sp. nov., belonging to the class Ktedonobacteria.</title>
        <authorList>
            <person name="Yabe S."/>
            <person name="Zheng Y."/>
            <person name="Wang C.M."/>
            <person name="Sakai Y."/>
            <person name="Abe K."/>
            <person name="Yokota A."/>
            <person name="Donadio S."/>
            <person name="Cavaletti L."/>
            <person name="Monciardini P."/>
        </authorList>
    </citation>
    <scope>NUCLEOTIDE SEQUENCE [LARGE SCALE GENOMIC DNA]</scope>
    <source>
        <strain evidence="1 2">SOSP1-9</strain>
    </source>
</reference>
<protein>
    <submittedName>
        <fullName evidence="1">Uncharacterized protein</fullName>
    </submittedName>
</protein>
<comment type="caution">
    <text evidence="1">The sequence shown here is derived from an EMBL/GenBank/DDBJ whole genome shotgun (WGS) entry which is preliminary data.</text>
</comment>
<organism evidence="1 2">
    <name type="scientific">Dictyobacter formicarum</name>
    <dbReference type="NCBI Taxonomy" id="2778368"/>
    <lineage>
        <taxon>Bacteria</taxon>
        <taxon>Bacillati</taxon>
        <taxon>Chloroflexota</taxon>
        <taxon>Ktedonobacteria</taxon>
        <taxon>Ktedonobacterales</taxon>
        <taxon>Dictyobacteraceae</taxon>
        <taxon>Dictyobacter</taxon>
    </lineage>
</organism>
<sequence>MYGRHHKIRIAYSQEMATAQWEHYAEQLHLPMELYDYAADSYFDAYGNAQKTTYVIPS</sequence>
<gene>
    <name evidence="1" type="ORF">KSZ_52290</name>
</gene>